<evidence type="ECO:0000313" key="3">
    <source>
        <dbReference type="Proteomes" id="UP001439008"/>
    </source>
</evidence>
<accession>A0ABV2ATM1</accession>
<feature type="transmembrane region" description="Helical" evidence="1">
    <location>
        <begin position="45"/>
        <end position="72"/>
    </location>
</feature>
<gene>
    <name evidence="2" type="ORF">MHBO_004557</name>
</gene>
<keyword evidence="1" id="KW-1133">Transmembrane helix</keyword>
<reference evidence="2 3" key="1">
    <citation type="journal article" date="2024" name="BMC Biol.">
        <title>Comparative genomics of Ascetosporea gives new insight into the evolutionary basis for animal parasitism in Rhizaria.</title>
        <authorList>
            <person name="Hiltunen Thoren M."/>
            <person name="Onut-Brannstrom I."/>
            <person name="Alfjorden A."/>
            <person name="Peckova H."/>
            <person name="Swords F."/>
            <person name="Hooper C."/>
            <person name="Holzer A.S."/>
            <person name="Bass D."/>
            <person name="Burki F."/>
        </authorList>
    </citation>
    <scope>NUCLEOTIDE SEQUENCE [LARGE SCALE GENOMIC DNA]</scope>
    <source>
        <strain evidence="2">20-A016</strain>
    </source>
</reference>
<dbReference type="EMBL" id="JBDODL010004394">
    <property type="protein sequence ID" value="MES1923023.1"/>
    <property type="molecule type" value="Genomic_DNA"/>
</dbReference>
<protein>
    <submittedName>
        <fullName evidence="2">Uncharacterized protein</fullName>
    </submittedName>
</protein>
<name>A0ABV2ATM1_9EUKA</name>
<organism evidence="2 3">
    <name type="scientific">Bonamia ostreae</name>
    <dbReference type="NCBI Taxonomy" id="126728"/>
    <lineage>
        <taxon>Eukaryota</taxon>
        <taxon>Sar</taxon>
        <taxon>Rhizaria</taxon>
        <taxon>Endomyxa</taxon>
        <taxon>Ascetosporea</taxon>
        <taxon>Haplosporida</taxon>
        <taxon>Bonamia</taxon>
    </lineage>
</organism>
<keyword evidence="1" id="KW-0472">Membrane</keyword>
<evidence type="ECO:0000256" key="1">
    <source>
        <dbReference type="SAM" id="Phobius"/>
    </source>
</evidence>
<feature type="transmembrane region" description="Helical" evidence="1">
    <location>
        <begin position="16"/>
        <end position="39"/>
    </location>
</feature>
<sequence length="129" mass="15319">MDHSKRYLFSKHIDRFLIFLFSFIAAIHLVSLNLVLFLIDEKENWILAVIIHCGVATFVCTVLSLFFAFFGIKCRASLSYYRRMLEFYKQRNAMLFSESILTESFDKKQVGRNIKKIIKLQKKIAQYDY</sequence>
<comment type="caution">
    <text evidence="2">The sequence shown here is derived from an EMBL/GenBank/DDBJ whole genome shotgun (WGS) entry which is preliminary data.</text>
</comment>
<keyword evidence="1" id="KW-0812">Transmembrane</keyword>
<evidence type="ECO:0000313" key="2">
    <source>
        <dbReference type="EMBL" id="MES1923023.1"/>
    </source>
</evidence>
<dbReference type="Proteomes" id="UP001439008">
    <property type="component" value="Unassembled WGS sequence"/>
</dbReference>
<keyword evidence="3" id="KW-1185">Reference proteome</keyword>
<proteinExistence type="predicted"/>